<accession>A0ACA9MNC0</accession>
<dbReference type="EMBL" id="CAJVPU010009754">
    <property type="protein sequence ID" value="CAG8598206.1"/>
    <property type="molecule type" value="Genomic_DNA"/>
</dbReference>
<name>A0ACA9MNC0_9GLOM</name>
<dbReference type="Proteomes" id="UP000789702">
    <property type="component" value="Unassembled WGS sequence"/>
</dbReference>
<evidence type="ECO:0000313" key="2">
    <source>
        <dbReference type="Proteomes" id="UP000789702"/>
    </source>
</evidence>
<proteinExistence type="predicted"/>
<keyword evidence="2" id="KW-1185">Reference proteome</keyword>
<reference evidence="1" key="1">
    <citation type="submission" date="2021-06" db="EMBL/GenBank/DDBJ databases">
        <authorList>
            <person name="Kallberg Y."/>
            <person name="Tangrot J."/>
            <person name="Rosling A."/>
        </authorList>
    </citation>
    <scope>NUCLEOTIDE SEQUENCE</scope>
    <source>
        <strain evidence="1">IL203A</strain>
    </source>
</reference>
<organism evidence="1 2">
    <name type="scientific">Dentiscutata heterogama</name>
    <dbReference type="NCBI Taxonomy" id="1316150"/>
    <lineage>
        <taxon>Eukaryota</taxon>
        <taxon>Fungi</taxon>
        <taxon>Fungi incertae sedis</taxon>
        <taxon>Mucoromycota</taxon>
        <taxon>Glomeromycotina</taxon>
        <taxon>Glomeromycetes</taxon>
        <taxon>Diversisporales</taxon>
        <taxon>Gigasporaceae</taxon>
        <taxon>Dentiscutata</taxon>
    </lineage>
</organism>
<protein>
    <submittedName>
        <fullName evidence="1">15559_t:CDS:1</fullName>
    </submittedName>
</protein>
<sequence length="481" mass="56819">MNAIISHPKINVDDNDSKDYEKAAVDGVANNISDASSNYLPFGQIIEIFYKLEEDIISSYKNAEYNIQLCGFLIKRVNIATAAIRDLEIRKFHNLEFFAELSNLQLFKEFLKCILEIRNFIKNISNLGGIAKYFQTNIDIIKKYKDLSNMFDQCMESLNFSISIRFNKDLNKEIQFIKKELMELKEIMRDMTGGIVDKKAFLKINEIRELNDRYQRELCKKDNATITIEPLPLLDINQYELKYEYKLRKNVHCRWNDKNLLEYAFKEIPSPSINEQQIIHEFYQEITILKKLNSDHITKFYGVAKSNDLSKYYLVTEWMENGMAYLNAVNILHNDIRGKNILIDRNHKAKIANIVFKSNYTPCDGRVQLDFFEKVRYMAPEKLEHGEKQRYNIKCEIYSLGALLWEIAEEEIPYTKEKLDFPTILNRVVKDNYREPFSKNVPKVWQDIVNEALSYNPSFRPPISRIFRVLNDYLYKKCDMN</sequence>
<gene>
    <name evidence="1" type="ORF">DHETER_LOCUS7139</name>
</gene>
<comment type="caution">
    <text evidence="1">The sequence shown here is derived from an EMBL/GenBank/DDBJ whole genome shotgun (WGS) entry which is preliminary data.</text>
</comment>
<evidence type="ECO:0000313" key="1">
    <source>
        <dbReference type="EMBL" id="CAG8598206.1"/>
    </source>
</evidence>
<feature type="non-terminal residue" evidence="1">
    <location>
        <position position="481"/>
    </location>
</feature>